<feature type="active site" evidence="9">
    <location>
        <position position="256"/>
    </location>
</feature>
<feature type="active site" evidence="9">
    <location>
        <position position="286"/>
    </location>
</feature>
<dbReference type="PANTHER" id="PTHR34069:SF2">
    <property type="entry name" value="BETA-KETOACYL-[ACYL-CARRIER-PROTEIN] SYNTHASE III"/>
    <property type="match status" value="1"/>
</dbReference>
<proteinExistence type="inferred from homology"/>
<dbReference type="InterPro" id="IPR004655">
    <property type="entry name" value="FabH"/>
</dbReference>
<gene>
    <name evidence="9" type="primary">fabH</name>
    <name evidence="12" type="ORF">CP970_04075</name>
</gene>
<keyword evidence="9" id="KW-0511">Multifunctional enzyme</keyword>
<evidence type="ECO:0000313" key="12">
    <source>
        <dbReference type="EMBL" id="QEU90192.1"/>
    </source>
</evidence>
<comment type="catalytic activity">
    <reaction evidence="9">
        <text>malonyl-[ACP] + acetyl-CoA + H(+) = 3-oxobutanoyl-[ACP] + CO2 + CoA</text>
        <dbReference type="Rhea" id="RHEA:12080"/>
        <dbReference type="Rhea" id="RHEA-COMP:9623"/>
        <dbReference type="Rhea" id="RHEA-COMP:9625"/>
        <dbReference type="ChEBI" id="CHEBI:15378"/>
        <dbReference type="ChEBI" id="CHEBI:16526"/>
        <dbReference type="ChEBI" id="CHEBI:57287"/>
        <dbReference type="ChEBI" id="CHEBI:57288"/>
        <dbReference type="ChEBI" id="CHEBI:78449"/>
        <dbReference type="ChEBI" id="CHEBI:78450"/>
        <dbReference type="EC" id="2.3.1.180"/>
    </reaction>
</comment>
<comment type="subcellular location">
    <subcellularLocation>
        <location evidence="9">Cytoplasm</location>
    </subcellularLocation>
</comment>
<accession>A0A5J6G638</accession>
<feature type="region of interest" description="ACP-binding" evidence="9">
    <location>
        <begin position="257"/>
        <end position="261"/>
    </location>
</feature>
<name>A0A5J6G638_STRKN</name>
<dbReference type="RefSeq" id="WP_107098916.1">
    <property type="nucleotide sequence ID" value="NZ_CP023699.1"/>
</dbReference>
<dbReference type="InterPro" id="IPR016039">
    <property type="entry name" value="Thiolase-like"/>
</dbReference>
<keyword evidence="7 9" id="KW-0275">Fatty acid biosynthesis</keyword>
<feature type="domain" description="Beta-ketoacyl-[acyl-carrier-protein] synthase III N-terminal" evidence="11">
    <location>
        <begin position="107"/>
        <end position="186"/>
    </location>
</feature>
<keyword evidence="3 9" id="KW-0444">Lipid biosynthesis</keyword>
<comment type="function">
    <text evidence="9">Catalyzes the condensation reaction of fatty acid synthesis by the addition to an acyl acceptor of two carbons from malonyl-ACP. Catalyzes the first condensation reaction which initiates fatty acid synthesis and may therefore play a role in governing the total rate of fatty acid production. Possesses both acetoacetyl-ACP synthase and acetyl transacylase activities. Its substrate specificity determines the biosynthesis of branched-chain and/or straight-chain of fatty acids.</text>
</comment>
<comment type="domain">
    <text evidence="9">The last Arg residue of the ACP-binding site is essential for the weak association between ACP/AcpP and FabH.</text>
</comment>
<dbReference type="Gene3D" id="3.40.47.10">
    <property type="match status" value="1"/>
</dbReference>
<evidence type="ECO:0000256" key="1">
    <source>
        <dbReference type="ARBA" id="ARBA00008642"/>
    </source>
</evidence>
<keyword evidence="2 9" id="KW-0963">Cytoplasm</keyword>
<keyword evidence="4 9" id="KW-0808">Transferase</keyword>
<comment type="pathway">
    <text evidence="9">Lipid metabolism; fatty acid biosynthesis.</text>
</comment>
<dbReference type="HAMAP" id="MF_01815">
    <property type="entry name" value="FabH"/>
    <property type="match status" value="1"/>
</dbReference>
<feature type="active site" evidence="9">
    <location>
        <position position="112"/>
    </location>
</feature>
<dbReference type="GO" id="GO:0005737">
    <property type="term" value="C:cytoplasm"/>
    <property type="evidence" value="ECO:0007669"/>
    <property type="project" value="UniProtKB-SubCell"/>
</dbReference>
<protein>
    <recommendedName>
        <fullName evidence="9">Beta-ketoacyl-[acyl-carrier-protein] synthase III</fullName>
        <shortName evidence="9">Beta-ketoacyl-ACP synthase III</shortName>
        <shortName evidence="9">KAS III</shortName>
        <ecNumber evidence="9">2.3.1.180</ecNumber>
    </recommendedName>
    <alternativeName>
        <fullName evidence="9">3-oxoacyl-[acyl-carrier-protein] synthase 3</fullName>
    </alternativeName>
    <alternativeName>
        <fullName evidence="9">3-oxoacyl-[acyl-carrier-protein] synthase III</fullName>
    </alternativeName>
</protein>
<dbReference type="SUPFAM" id="SSF53901">
    <property type="entry name" value="Thiolase-like"/>
    <property type="match status" value="1"/>
</dbReference>
<keyword evidence="6 9" id="KW-0443">Lipid metabolism</keyword>
<dbReference type="EC" id="2.3.1.180" evidence="9"/>
<dbReference type="KEGG" id="ska:CP970_04075"/>
<sequence>MKKSAILCGIGAWLPPKVVTNDDLSEQLETSDEWIRTRTGIRQRHIVDPGMSTGDLAVEAGRRALKSAGGEPVDLVILATATPDHPCPATAPAVAHRLGLIDVAAWDLSAVCSGFLYGLAAARGFIAAGTANRVLLIGADTFSTILAPGDRTTRPIFGDGAGAVVLRAGEPDELGALGPSSLGSDGSLRELITVPAGGSRFPVNPQKHSHPDPGRYFTMQGKTVFRHAVARMAGAATEVRRQAGWSASDVDCFVAHQANYRILQAVVEKLGIPMERCAVNLAHVGNTAAASIPLALADAAASGLLRPGHRALLAAFGGGATWGAAALTWPDLTPERT</sequence>
<evidence type="ECO:0000256" key="2">
    <source>
        <dbReference type="ARBA" id="ARBA00022490"/>
    </source>
</evidence>
<dbReference type="InterPro" id="IPR013747">
    <property type="entry name" value="ACP_syn_III_C"/>
</dbReference>
<organism evidence="12 13">
    <name type="scientific">Streptomyces kanamyceticus</name>
    <dbReference type="NCBI Taxonomy" id="1967"/>
    <lineage>
        <taxon>Bacteria</taxon>
        <taxon>Bacillati</taxon>
        <taxon>Actinomycetota</taxon>
        <taxon>Actinomycetes</taxon>
        <taxon>Kitasatosporales</taxon>
        <taxon>Streptomycetaceae</taxon>
        <taxon>Streptomyces</taxon>
    </lineage>
</organism>
<dbReference type="InterPro" id="IPR013751">
    <property type="entry name" value="ACP_syn_III_N"/>
</dbReference>
<dbReference type="Pfam" id="PF08541">
    <property type="entry name" value="ACP_syn_III_C"/>
    <property type="match status" value="1"/>
</dbReference>
<evidence type="ECO:0000256" key="6">
    <source>
        <dbReference type="ARBA" id="ARBA00023098"/>
    </source>
</evidence>
<dbReference type="EMBL" id="CP023699">
    <property type="protein sequence ID" value="QEU90192.1"/>
    <property type="molecule type" value="Genomic_DNA"/>
</dbReference>
<keyword evidence="5 9" id="KW-0276">Fatty acid metabolism</keyword>
<evidence type="ECO:0000259" key="11">
    <source>
        <dbReference type="Pfam" id="PF08545"/>
    </source>
</evidence>
<evidence type="ECO:0000256" key="3">
    <source>
        <dbReference type="ARBA" id="ARBA00022516"/>
    </source>
</evidence>
<dbReference type="CDD" id="cd00830">
    <property type="entry name" value="KAS_III"/>
    <property type="match status" value="1"/>
</dbReference>
<dbReference type="GO" id="GO:0004315">
    <property type="term" value="F:3-oxoacyl-[acyl-carrier-protein] synthase activity"/>
    <property type="evidence" value="ECO:0007669"/>
    <property type="project" value="InterPro"/>
</dbReference>
<comment type="similarity">
    <text evidence="1 9">Belongs to the thiolase-like superfamily. FabH family.</text>
</comment>
<evidence type="ECO:0000256" key="8">
    <source>
        <dbReference type="ARBA" id="ARBA00023315"/>
    </source>
</evidence>
<dbReference type="AlphaFoldDB" id="A0A5J6G638"/>
<evidence type="ECO:0000256" key="5">
    <source>
        <dbReference type="ARBA" id="ARBA00022832"/>
    </source>
</evidence>
<evidence type="ECO:0000256" key="4">
    <source>
        <dbReference type="ARBA" id="ARBA00022679"/>
    </source>
</evidence>
<dbReference type="OrthoDB" id="9815506at2"/>
<evidence type="ECO:0000313" key="13">
    <source>
        <dbReference type="Proteomes" id="UP000325529"/>
    </source>
</evidence>
<reference evidence="12 13" key="1">
    <citation type="submission" date="2017-09" db="EMBL/GenBank/DDBJ databases">
        <authorList>
            <person name="Lee N."/>
            <person name="Cho B.-K."/>
        </authorList>
    </citation>
    <scope>NUCLEOTIDE SEQUENCE [LARGE SCALE GENOMIC DNA]</scope>
    <source>
        <strain evidence="12 13">ATCC 12853</strain>
    </source>
</reference>
<evidence type="ECO:0000256" key="7">
    <source>
        <dbReference type="ARBA" id="ARBA00023160"/>
    </source>
</evidence>
<evidence type="ECO:0000256" key="9">
    <source>
        <dbReference type="HAMAP-Rule" id="MF_01815"/>
    </source>
</evidence>
<dbReference type="GO" id="GO:0033818">
    <property type="term" value="F:beta-ketoacyl-acyl-carrier-protein synthase III activity"/>
    <property type="evidence" value="ECO:0007669"/>
    <property type="project" value="UniProtKB-UniRule"/>
</dbReference>
<dbReference type="UniPathway" id="UPA00094"/>
<keyword evidence="8 9" id="KW-0012">Acyltransferase</keyword>
<comment type="subunit">
    <text evidence="9">Homodimer.</text>
</comment>
<dbReference type="Proteomes" id="UP000325529">
    <property type="component" value="Chromosome"/>
</dbReference>
<keyword evidence="13" id="KW-1185">Reference proteome</keyword>
<dbReference type="NCBIfam" id="TIGR00747">
    <property type="entry name" value="fabH"/>
    <property type="match status" value="1"/>
</dbReference>
<dbReference type="Pfam" id="PF08545">
    <property type="entry name" value="ACP_syn_III"/>
    <property type="match status" value="1"/>
</dbReference>
<dbReference type="NCBIfam" id="NF006829">
    <property type="entry name" value="PRK09352.1"/>
    <property type="match status" value="1"/>
</dbReference>
<dbReference type="PANTHER" id="PTHR34069">
    <property type="entry name" value="3-OXOACYL-[ACYL-CARRIER-PROTEIN] SYNTHASE 3"/>
    <property type="match status" value="1"/>
</dbReference>
<dbReference type="GO" id="GO:0044550">
    <property type="term" value="P:secondary metabolite biosynthetic process"/>
    <property type="evidence" value="ECO:0007669"/>
    <property type="project" value="TreeGrafter"/>
</dbReference>
<evidence type="ECO:0000259" key="10">
    <source>
        <dbReference type="Pfam" id="PF08541"/>
    </source>
</evidence>
<feature type="domain" description="Beta-ketoacyl-[acyl-carrier-protein] synthase III C-terminal" evidence="10">
    <location>
        <begin position="242"/>
        <end position="329"/>
    </location>
</feature>
<dbReference type="GO" id="GO:0006633">
    <property type="term" value="P:fatty acid biosynthetic process"/>
    <property type="evidence" value="ECO:0007669"/>
    <property type="project" value="UniProtKB-UniRule"/>
</dbReference>